<comment type="similarity">
    <text evidence="1">Belongs to the thiolase-like superfamily. Chalcone/stilbene synthases family.</text>
</comment>
<dbReference type="PANTHER" id="PTHR11877:SF46">
    <property type="entry name" value="TYPE III POLYKETIDE SYNTHASE A"/>
    <property type="match status" value="1"/>
</dbReference>
<dbReference type="PANTHER" id="PTHR11877">
    <property type="entry name" value="HYDROXYMETHYLGLUTARYL-COA SYNTHASE"/>
    <property type="match status" value="1"/>
</dbReference>
<evidence type="ECO:0000313" key="6">
    <source>
        <dbReference type="EMBL" id="HCO25227.1"/>
    </source>
</evidence>
<dbReference type="InterPro" id="IPR012328">
    <property type="entry name" value="Chalcone/stilbene_synt_C"/>
</dbReference>
<evidence type="ECO:0000313" key="7">
    <source>
        <dbReference type="Proteomes" id="UP000263642"/>
    </source>
</evidence>
<proteinExistence type="inferred from homology"/>
<dbReference type="EMBL" id="DQAY01000119">
    <property type="protein sequence ID" value="HCO25227.1"/>
    <property type="molecule type" value="Genomic_DNA"/>
</dbReference>
<evidence type="ECO:0000256" key="1">
    <source>
        <dbReference type="ARBA" id="ARBA00005531"/>
    </source>
</evidence>
<gene>
    <name evidence="6" type="ORF">DIT97_20190</name>
</gene>
<dbReference type="Proteomes" id="UP000263642">
    <property type="component" value="Unassembled WGS sequence"/>
</dbReference>
<dbReference type="SUPFAM" id="SSF53901">
    <property type="entry name" value="Thiolase-like"/>
    <property type="match status" value="2"/>
</dbReference>
<reference evidence="6 7" key="1">
    <citation type="journal article" date="2018" name="Nat. Biotechnol.">
        <title>A standardized bacterial taxonomy based on genome phylogeny substantially revises the tree of life.</title>
        <authorList>
            <person name="Parks D.H."/>
            <person name="Chuvochina M."/>
            <person name="Waite D.W."/>
            <person name="Rinke C."/>
            <person name="Skarshewski A."/>
            <person name="Chaumeil P.A."/>
            <person name="Hugenholtz P."/>
        </authorList>
    </citation>
    <scope>NUCLEOTIDE SEQUENCE [LARGE SCALE GENOMIC DNA]</scope>
    <source>
        <strain evidence="6">UBA9375</strain>
    </source>
</reference>
<accession>A0A3D3RB26</accession>
<dbReference type="AlphaFoldDB" id="A0A3D3RB26"/>
<dbReference type="Gene3D" id="3.40.47.10">
    <property type="match status" value="2"/>
</dbReference>
<feature type="active site" description="Acyl-thioester intermediate" evidence="3">
    <location>
        <position position="160"/>
    </location>
</feature>
<sequence length="367" mass="39532">MSFEILGIGTTNPEHSIQQSEAAVHAQSLSCHAESTEQQRRLLPVLYRRAGVKTRHSVVLENSSGEEAVRQTFYQPADSPVDLGPATSTRMQEYEKHAALLAITAVREALDSANVNPAEVTQLVTVSCSGFSAPGFDLQVLKQPGFSPDVSRTHIGFMGCHGALNGLRVAKSFTDNDPEACVVVCAVELCSLHQQYGWCPDKIVANALFADGAAAVVGKQSQSSSSDHWKLVASGSTVVPDSEEMMSWRIGDHGFEMTLSPLIPDLIKSRLRPWLENWLAGQGTSIEEIRSWAIHPGGPRILTAVSEAVGFDEEKLVPSRAILAEFGNMSSPTVLFILQRLQASQAARPCVMLGFGPGLTIEAALVK</sequence>
<name>A0A3D3RB26_9PLAN</name>
<protein>
    <submittedName>
        <fullName evidence="6">Type III polyketide synthase</fullName>
    </submittedName>
</protein>
<evidence type="ECO:0000256" key="2">
    <source>
        <dbReference type="ARBA" id="ARBA00022679"/>
    </source>
</evidence>
<dbReference type="InterPro" id="IPR001099">
    <property type="entry name" value="Chalcone/stilbene_synt_N"/>
</dbReference>
<dbReference type="InterPro" id="IPR011141">
    <property type="entry name" value="Polyketide_synthase_type-III"/>
</dbReference>
<dbReference type="CDD" id="cd00831">
    <property type="entry name" value="CHS_like"/>
    <property type="match status" value="1"/>
</dbReference>
<evidence type="ECO:0000259" key="5">
    <source>
        <dbReference type="Pfam" id="PF02797"/>
    </source>
</evidence>
<evidence type="ECO:0000259" key="4">
    <source>
        <dbReference type="Pfam" id="PF00195"/>
    </source>
</evidence>
<dbReference type="GO" id="GO:0030639">
    <property type="term" value="P:polyketide biosynthetic process"/>
    <property type="evidence" value="ECO:0007669"/>
    <property type="project" value="TreeGrafter"/>
</dbReference>
<dbReference type="Pfam" id="PF00195">
    <property type="entry name" value="Chal_sti_synt_N"/>
    <property type="match status" value="1"/>
</dbReference>
<feature type="domain" description="Chalcone/stilbene synthase N-terminal" evidence="4">
    <location>
        <begin position="5"/>
        <end position="217"/>
    </location>
</feature>
<organism evidence="6 7">
    <name type="scientific">Gimesia maris</name>
    <dbReference type="NCBI Taxonomy" id="122"/>
    <lineage>
        <taxon>Bacteria</taxon>
        <taxon>Pseudomonadati</taxon>
        <taxon>Planctomycetota</taxon>
        <taxon>Planctomycetia</taxon>
        <taxon>Planctomycetales</taxon>
        <taxon>Planctomycetaceae</taxon>
        <taxon>Gimesia</taxon>
    </lineage>
</organism>
<dbReference type="GO" id="GO:0016747">
    <property type="term" value="F:acyltransferase activity, transferring groups other than amino-acyl groups"/>
    <property type="evidence" value="ECO:0007669"/>
    <property type="project" value="InterPro"/>
</dbReference>
<dbReference type="PIRSF" id="PIRSF000451">
    <property type="entry name" value="PKS_III"/>
    <property type="match status" value="1"/>
</dbReference>
<evidence type="ECO:0000256" key="3">
    <source>
        <dbReference type="PIRSR" id="PIRSR000451-1"/>
    </source>
</evidence>
<feature type="domain" description="Chalcone/stilbene synthase C-terminal" evidence="5">
    <location>
        <begin position="231"/>
        <end position="367"/>
    </location>
</feature>
<dbReference type="Pfam" id="PF02797">
    <property type="entry name" value="Chal_sti_synt_C"/>
    <property type="match status" value="1"/>
</dbReference>
<dbReference type="InterPro" id="IPR016039">
    <property type="entry name" value="Thiolase-like"/>
</dbReference>
<keyword evidence="2" id="KW-0808">Transferase</keyword>
<comment type="caution">
    <text evidence="6">The sequence shown here is derived from an EMBL/GenBank/DDBJ whole genome shotgun (WGS) entry which is preliminary data.</text>
</comment>